<name>A0A7W3R920_9ACTN</name>
<keyword evidence="4" id="KW-1185">Reference proteome</keyword>
<feature type="transmembrane region" description="Helical" evidence="2">
    <location>
        <begin position="90"/>
        <end position="110"/>
    </location>
</feature>
<dbReference type="Proteomes" id="UP000539313">
    <property type="component" value="Unassembled WGS sequence"/>
</dbReference>
<feature type="compositionally biased region" description="Polar residues" evidence="1">
    <location>
        <begin position="208"/>
        <end position="218"/>
    </location>
</feature>
<organism evidence="3 4">
    <name type="scientific">Thermomonospora cellulosilytica</name>
    <dbReference type="NCBI Taxonomy" id="1411118"/>
    <lineage>
        <taxon>Bacteria</taxon>
        <taxon>Bacillati</taxon>
        <taxon>Actinomycetota</taxon>
        <taxon>Actinomycetes</taxon>
        <taxon>Streptosporangiales</taxon>
        <taxon>Thermomonosporaceae</taxon>
        <taxon>Thermomonospora</taxon>
    </lineage>
</organism>
<proteinExistence type="predicted"/>
<reference evidence="3 4" key="1">
    <citation type="submission" date="2020-08" db="EMBL/GenBank/DDBJ databases">
        <title>Sequencing the genomes of 1000 actinobacteria strains.</title>
        <authorList>
            <person name="Klenk H.-P."/>
        </authorList>
    </citation>
    <scope>NUCLEOTIDE SEQUENCE [LARGE SCALE GENOMIC DNA]</scope>
    <source>
        <strain evidence="3 4">DSM 45823</strain>
    </source>
</reference>
<feature type="compositionally biased region" description="Polar residues" evidence="1">
    <location>
        <begin position="124"/>
        <end position="140"/>
    </location>
</feature>
<evidence type="ECO:0000256" key="1">
    <source>
        <dbReference type="SAM" id="MobiDB-lite"/>
    </source>
</evidence>
<comment type="caution">
    <text evidence="3">The sequence shown here is derived from an EMBL/GenBank/DDBJ whole genome shotgun (WGS) entry which is preliminary data.</text>
</comment>
<dbReference type="AlphaFoldDB" id="A0A7W3R920"/>
<accession>A0A7W3R920</accession>
<dbReference type="EMBL" id="JACJII010000001">
    <property type="protein sequence ID" value="MBA9004336.1"/>
    <property type="molecule type" value="Genomic_DNA"/>
</dbReference>
<feature type="compositionally biased region" description="Pro residues" evidence="1">
    <location>
        <begin position="239"/>
        <end position="252"/>
    </location>
</feature>
<feature type="compositionally biased region" description="Acidic residues" evidence="1">
    <location>
        <begin position="273"/>
        <end position="283"/>
    </location>
</feature>
<feature type="region of interest" description="Disordered" evidence="1">
    <location>
        <begin position="207"/>
        <end position="283"/>
    </location>
</feature>
<dbReference type="RefSeq" id="WP_182705836.1">
    <property type="nucleotide sequence ID" value="NZ_JACJII010000001.1"/>
</dbReference>
<evidence type="ECO:0000256" key="2">
    <source>
        <dbReference type="SAM" id="Phobius"/>
    </source>
</evidence>
<keyword evidence="2" id="KW-0812">Transmembrane</keyword>
<sequence>MNAHGRRIDREGAEQLLDAVAACARGGPQAGPGRDGSDDPLRRLLLAAAAPGEPADPAGEEAAVRAFREAAAARNSTRASRRRITVRSLLSVKIGVALFTATVGIGWAAVAHDIPLIGDGDSATPTATVSPSASKGSQNGRGLPDPSAPAPTVSPEPQTVRLCRAYIDAAGTDPRAAARDPRFAPLTARAGGPDRIAAFCKSTLKAATRTTPPATGSPSKDPGNAPSRGPSPTVGLPSPSTPGMPAQQPPHPQKAEKPEKTGKPQKTGKNEPYIEDTEDPPGL</sequence>
<gene>
    <name evidence="3" type="ORF">HNR21_003218</name>
</gene>
<protein>
    <submittedName>
        <fullName evidence="3">Uncharacterized protein</fullName>
    </submittedName>
</protein>
<evidence type="ECO:0000313" key="4">
    <source>
        <dbReference type="Proteomes" id="UP000539313"/>
    </source>
</evidence>
<evidence type="ECO:0000313" key="3">
    <source>
        <dbReference type="EMBL" id="MBA9004336.1"/>
    </source>
</evidence>
<keyword evidence="2" id="KW-1133">Transmembrane helix</keyword>
<feature type="region of interest" description="Disordered" evidence="1">
    <location>
        <begin position="124"/>
        <end position="157"/>
    </location>
</feature>
<feature type="compositionally biased region" description="Basic and acidic residues" evidence="1">
    <location>
        <begin position="253"/>
        <end position="262"/>
    </location>
</feature>
<keyword evidence="2" id="KW-0472">Membrane</keyword>